<sequence length="102" mass="11250">MRLVRVPATPVSMDRSMNRYFFNTDQKRDVEGVELASLEAAKCEAIKYAGCIVCEQAEALWDRTKWSVTVTDETGRTLFTLQIIGEEAAAMPSVVPAAQHAG</sequence>
<dbReference type="Pfam" id="PF21834">
    <property type="entry name" value="DUF6894"/>
    <property type="match status" value="1"/>
</dbReference>
<evidence type="ECO:0000259" key="1">
    <source>
        <dbReference type="Pfam" id="PF21834"/>
    </source>
</evidence>
<name>A0A6J4N7K4_9CHLR</name>
<proteinExistence type="predicted"/>
<evidence type="ECO:0000313" key="2">
    <source>
        <dbReference type="EMBL" id="CAA9378197.1"/>
    </source>
</evidence>
<dbReference type="AlphaFoldDB" id="A0A6J4N7K4"/>
<organism evidence="2">
    <name type="scientific">uncultured Chloroflexia bacterium</name>
    <dbReference type="NCBI Taxonomy" id="1672391"/>
    <lineage>
        <taxon>Bacteria</taxon>
        <taxon>Bacillati</taxon>
        <taxon>Chloroflexota</taxon>
        <taxon>Chloroflexia</taxon>
        <taxon>environmental samples</taxon>
    </lineage>
</organism>
<feature type="domain" description="DUF6894" evidence="1">
    <location>
        <begin position="19"/>
        <end position="82"/>
    </location>
</feature>
<reference evidence="2" key="1">
    <citation type="submission" date="2020-02" db="EMBL/GenBank/DDBJ databases">
        <authorList>
            <person name="Meier V. D."/>
        </authorList>
    </citation>
    <scope>NUCLEOTIDE SEQUENCE</scope>
    <source>
        <strain evidence="2">AVDCRST_MAG93</strain>
    </source>
</reference>
<gene>
    <name evidence="2" type="ORF">AVDCRST_MAG93-8977</name>
</gene>
<dbReference type="InterPro" id="IPR054189">
    <property type="entry name" value="DUF6894"/>
</dbReference>
<protein>
    <recommendedName>
        <fullName evidence="1">DUF6894 domain-containing protein</fullName>
    </recommendedName>
</protein>
<dbReference type="EMBL" id="CADCTR010003012">
    <property type="protein sequence ID" value="CAA9378197.1"/>
    <property type="molecule type" value="Genomic_DNA"/>
</dbReference>
<accession>A0A6J4N7K4</accession>